<dbReference type="Pfam" id="PF07676">
    <property type="entry name" value="PD40"/>
    <property type="match status" value="2"/>
</dbReference>
<evidence type="ECO:0000256" key="1">
    <source>
        <dbReference type="ARBA" id="ARBA00009820"/>
    </source>
</evidence>
<protein>
    <submittedName>
        <fullName evidence="6">Ig-like domain-containing protein</fullName>
    </submittedName>
</protein>
<dbReference type="SUPFAM" id="SSF82171">
    <property type="entry name" value="DPP6 N-terminal domain-like"/>
    <property type="match status" value="1"/>
</dbReference>
<name>A0AB35SZ01_RUBRA</name>
<evidence type="ECO:0000259" key="5">
    <source>
        <dbReference type="Pfam" id="PF13205"/>
    </source>
</evidence>
<comment type="caution">
    <text evidence="6">The sequence shown here is derived from an EMBL/GenBank/DDBJ whole genome shotgun (WGS) entry which is preliminary data.</text>
</comment>
<dbReference type="InterPro" id="IPR011659">
    <property type="entry name" value="WD40"/>
</dbReference>
<keyword evidence="3" id="KW-0472">Membrane</keyword>
<reference evidence="6" key="1">
    <citation type="submission" date="2023-11" db="EMBL/GenBank/DDBJ databases">
        <title>MicrobeMod: A computational toolkit for identifying prokaryotic methylation and restriction-modification with nanopore sequencing.</title>
        <authorList>
            <person name="Crits-Christoph A."/>
            <person name="Kang S.C."/>
            <person name="Lee H."/>
            <person name="Ostrov N."/>
        </authorList>
    </citation>
    <scope>NUCLEOTIDE SEQUENCE</scope>
    <source>
        <strain evidence="6">ATCC 51242</strain>
    </source>
</reference>
<dbReference type="Pfam" id="PF13205">
    <property type="entry name" value="Big_5"/>
    <property type="match status" value="1"/>
</dbReference>
<evidence type="ECO:0000256" key="3">
    <source>
        <dbReference type="SAM" id="Phobius"/>
    </source>
</evidence>
<dbReference type="GO" id="GO:0005975">
    <property type="term" value="P:carbohydrate metabolic process"/>
    <property type="evidence" value="ECO:0007669"/>
    <property type="project" value="UniProtKB-ARBA"/>
</dbReference>
<keyword evidence="3" id="KW-1133">Transmembrane helix</keyword>
<dbReference type="PANTHER" id="PTHR36842:SF1">
    <property type="entry name" value="PROTEIN TOLB"/>
    <property type="match status" value="1"/>
</dbReference>
<evidence type="ECO:0000313" key="6">
    <source>
        <dbReference type="EMBL" id="MDX5892769.1"/>
    </source>
</evidence>
<dbReference type="RefSeq" id="WP_198024513.1">
    <property type="nucleotide sequence ID" value="NZ_CP007514.1"/>
</dbReference>
<sequence>MKNERNTTLSHEGYIASGRVRESRRGLRGFLASAPVAAALVIVCFLALSERAEASFPGEDGRIVFGRTDSGLYTIGPDEERARKLTGGLSPAYHASGERIAYSTGGYLYETDTSGDPGTQRALSEQDADATWRDTALSASGEVFASARISGRSGASAVFKVSPGGKEQVSPGSVAGCRNFSASNPAVSPATGDLAFEGSCLTPDGGAGNESRDLDVYVGGVSLTGGSDANDYSPSYSPDGERIAFVSDRDGNAEIYVMDADGRNVVRLTHTAADEDDPVFSPSGKRLAFIRDASGANTGPHVRWSGDLYVMDADGAGETERRLTSSEASEDDPDWGVATSYTPVEHANLEVSHPRPEREPKVGERFDYEVLVENPGNVPASGVVANIELPDNVSLVAAAGCKSAGPTALRCPVGTLAAGDEIRLGISVRAVREGRAHYTARITSELREADLGDNESVLKSFNVEATPPRITRTTPANRTVGVSPAVQIAAYLSEPIRTPAPGTVTLVRKDTGKPVAVEVRRAYGPERLIVVPKQKLVPGKSYTVKVRGGEGGITDVRGNPMSETKSWSFTVRK</sequence>
<dbReference type="Gene3D" id="2.60.40.10">
    <property type="entry name" value="Immunoglobulins"/>
    <property type="match status" value="1"/>
</dbReference>
<keyword evidence="2" id="KW-0732">Signal</keyword>
<evidence type="ECO:0000313" key="7">
    <source>
        <dbReference type="Proteomes" id="UP001281130"/>
    </source>
</evidence>
<evidence type="ECO:0000259" key="4">
    <source>
        <dbReference type="Pfam" id="PF01345"/>
    </source>
</evidence>
<proteinExistence type="inferred from homology"/>
<evidence type="ECO:0000256" key="2">
    <source>
        <dbReference type="ARBA" id="ARBA00022729"/>
    </source>
</evidence>
<dbReference type="InterPro" id="IPR013783">
    <property type="entry name" value="Ig-like_fold"/>
</dbReference>
<dbReference type="InterPro" id="IPR011042">
    <property type="entry name" value="6-blade_b-propeller_TolB-like"/>
</dbReference>
<dbReference type="EMBL" id="JAWXXX010000001">
    <property type="protein sequence ID" value="MDX5892769.1"/>
    <property type="molecule type" value="Genomic_DNA"/>
</dbReference>
<gene>
    <name evidence="6" type="ORF">SIL72_01885</name>
</gene>
<dbReference type="Proteomes" id="UP001281130">
    <property type="component" value="Unassembled WGS sequence"/>
</dbReference>
<organism evidence="6 7">
    <name type="scientific">Rubrobacter radiotolerans</name>
    <name type="common">Arthrobacter radiotolerans</name>
    <dbReference type="NCBI Taxonomy" id="42256"/>
    <lineage>
        <taxon>Bacteria</taxon>
        <taxon>Bacillati</taxon>
        <taxon>Actinomycetota</taxon>
        <taxon>Rubrobacteria</taxon>
        <taxon>Rubrobacterales</taxon>
        <taxon>Rubrobacteraceae</taxon>
        <taxon>Rubrobacter</taxon>
    </lineage>
</organism>
<keyword evidence="3" id="KW-0812">Transmembrane</keyword>
<dbReference type="Pfam" id="PF01345">
    <property type="entry name" value="DUF11"/>
    <property type="match status" value="1"/>
</dbReference>
<feature type="domain" description="SbsA Ig-like" evidence="5">
    <location>
        <begin position="465"/>
        <end position="570"/>
    </location>
</feature>
<feature type="transmembrane region" description="Helical" evidence="3">
    <location>
        <begin position="29"/>
        <end position="48"/>
    </location>
</feature>
<comment type="similarity">
    <text evidence="1">Belongs to the TolB family.</text>
</comment>
<dbReference type="PANTHER" id="PTHR36842">
    <property type="entry name" value="PROTEIN TOLB HOMOLOG"/>
    <property type="match status" value="1"/>
</dbReference>
<feature type="domain" description="DUF11" evidence="4">
    <location>
        <begin position="351"/>
        <end position="456"/>
    </location>
</feature>
<dbReference type="Gene3D" id="2.120.10.30">
    <property type="entry name" value="TolB, C-terminal domain"/>
    <property type="match status" value="1"/>
</dbReference>
<dbReference type="InterPro" id="IPR001434">
    <property type="entry name" value="OmcB-like_DUF11"/>
</dbReference>
<dbReference type="AlphaFoldDB" id="A0AB35SZ01"/>
<dbReference type="InterPro" id="IPR032812">
    <property type="entry name" value="SbsA_Ig"/>
</dbReference>
<accession>A0AB35SZ01</accession>